<protein>
    <submittedName>
        <fullName evidence="2">Diguanylate cyclase</fullName>
        <ecNumber evidence="2">2.7.7.65</ecNumber>
    </submittedName>
</protein>
<dbReference type="SMART" id="SM00267">
    <property type="entry name" value="GGDEF"/>
    <property type="match status" value="1"/>
</dbReference>
<evidence type="ECO:0000313" key="3">
    <source>
        <dbReference type="Proteomes" id="UP001564657"/>
    </source>
</evidence>
<dbReference type="NCBIfam" id="TIGR00254">
    <property type="entry name" value="GGDEF"/>
    <property type="match status" value="1"/>
</dbReference>
<dbReference type="EC" id="2.7.7.65" evidence="2"/>
<dbReference type="Gene3D" id="3.30.70.270">
    <property type="match status" value="1"/>
</dbReference>
<dbReference type="InterPro" id="IPR046342">
    <property type="entry name" value="CBS_dom_sf"/>
</dbReference>
<gene>
    <name evidence="2" type="ORF">AB8U03_08665</name>
</gene>
<evidence type="ECO:0000313" key="2">
    <source>
        <dbReference type="EMBL" id="MEY8000266.1"/>
    </source>
</evidence>
<comment type="caution">
    <text evidence="2">The sequence shown here is derived from an EMBL/GenBank/DDBJ whole genome shotgun (WGS) entry which is preliminary data.</text>
</comment>
<reference evidence="2 3" key="1">
    <citation type="submission" date="2024-08" db="EMBL/GenBank/DDBJ databases">
        <title>Clostridium lapicellarii sp. nov., and Clostridium renhuaiense sp. nov., two species isolated from the mud in a fermentation cellar used for producing sauce-flavour Chinese liquors.</title>
        <authorList>
            <person name="Yang F."/>
            <person name="Wang H."/>
            <person name="Chen L.Q."/>
            <person name="Zhou N."/>
            <person name="Lu J.J."/>
            <person name="Pu X.X."/>
            <person name="Wan B."/>
            <person name="Wang L."/>
            <person name="Liu S.J."/>
        </authorList>
    </citation>
    <scope>NUCLEOTIDE SEQUENCE [LARGE SCALE GENOMIC DNA]</scope>
    <source>
        <strain evidence="2 3">MT-5</strain>
    </source>
</reference>
<proteinExistence type="predicted"/>
<accession>A0ABV4BRA2</accession>
<sequence>MIQNILSMMNKNFVKVDMFSGVNSIQRHFYENNIKCFVVYEFNELVGVVTEKELITAHPNRIIADVMSDKYVYVNRNACIWEIMDIFNLNKDLEVVLVKEKNIVAGFITKIVLKIELGKHIDLLTGLYKNDYIFYNVYKFIKKGKQVSIIFIDLDNFGFINKKYGHVNGDKILKLVASILKENITSEDVYLCRYAGDEFAILTPYYLNESKVFAEKLIKLIRKYNFPDEILVSISIGMTEYKVDNFNGENDIFDSINKLVNNASLASTKAKSISSHLFVAG</sequence>
<dbReference type="CDD" id="cd01949">
    <property type="entry name" value="GGDEF"/>
    <property type="match status" value="1"/>
</dbReference>
<dbReference type="Gene3D" id="3.10.580.10">
    <property type="entry name" value="CBS-domain"/>
    <property type="match status" value="1"/>
</dbReference>
<dbReference type="PANTHER" id="PTHR45138">
    <property type="entry name" value="REGULATORY COMPONENTS OF SENSORY TRANSDUCTION SYSTEM"/>
    <property type="match status" value="1"/>
</dbReference>
<dbReference type="Pfam" id="PF00990">
    <property type="entry name" value="GGDEF"/>
    <property type="match status" value="1"/>
</dbReference>
<keyword evidence="3" id="KW-1185">Reference proteome</keyword>
<dbReference type="GO" id="GO:0052621">
    <property type="term" value="F:diguanylate cyclase activity"/>
    <property type="evidence" value="ECO:0007669"/>
    <property type="project" value="UniProtKB-EC"/>
</dbReference>
<feature type="domain" description="GGDEF" evidence="1">
    <location>
        <begin position="145"/>
        <end position="281"/>
    </location>
</feature>
<dbReference type="RefSeq" id="WP_369704156.1">
    <property type="nucleotide sequence ID" value="NZ_JBGEWD010000007.1"/>
</dbReference>
<dbReference type="Proteomes" id="UP001564657">
    <property type="component" value="Unassembled WGS sequence"/>
</dbReference>
<keyword evidence="2" id="KW-0808">Transferase</keyword>
<dbReference type="InterPro" id="IPR050469">
    <property type="entry name" value="Diguanylate_Cyclase"/>
</dbReference>
<keyword evidence="2" id="KW-0548">Nucleotidyltransferase</keyword>
<dbReference type="InterPro" id="IPR000160">
    <property type="entry name" value="GGDEF_dom"/>
</dbReference>
<dbReference type="PANTHER" id="PTHR45138:SF9">
    <property type="entry name" value="DIGUANYLATE CYCLASE DGCM-RELATED"/>
    <property type="match status" value="1"/>
</dbReference>
<dbReference type="InterPro" id="IPR029787">
    <property type="entry name" value="Nucleotide_cyclase"/>
</dbReference>
<dbReference type="SUPFAM" id="SSF54631">
    <property type="entry name" value="CBS-domain pair"/>
    <property type="match status" value="1"/>
</dbReference>
<dbReference type="InterPro" id="IPR000644">
    <property type="entry name" value="CBS_dom"/>
</dbReference>
<organism evidence="2 3">
    <name type="scientific">Clostridium moutaii</name>
    <dbReference type="NCBI Taxonomy" id="3240932"/>
    <lineage>
        <taxon>Bacteria</taxon>
        <taxon>Bacillati</taxon>
        <taxon>Bacillota</taxon>
        <taxon>Clostridia</taxon>
        <taxon>Eubacteriales</taxon>
        <taxon>Clostridiaceae</taxon>
        <taxon>Clostridium</taxon>
    </lineage>
</organism>
<dbReference type="Pfam" id="PF00571">
    <property type="entry name" value="CBS"/>
    <property type="match status" value="1"/>
</dbReference>
<dbReference type="PROSITE" id="PS50887">
    <property type="entry name" value="GGDEF"/>
    <property type="match status" value="1"/>
</dbReference>
<dbReference type="SUPFAM" id="SSF55073">
    <property type="entry name" value="Nucleotide cyclase"/>
    <property type="match status" value="1"/>
</dbReference>
<name>A0ABV4BRA2_9CLOT</name>
<dbReference type="EMBL" id="JBGEWD010000007">
    <property type="protein sequence ID" value="MEY8000266.1"/>
    <property type="molecule type" value="Genomic_DNA"/>
</dbReference>
<evidence type="ECO:0000259" key="1">
    <source>
        <dbReference type="PROSITE" id="PS50887"/>
    </source>
</evidence>
<dbReference type="InterPro" id="IPR043128">
    <property type="entry name" value="Rev_trsase/Diguanyl_cyclase"/>
</dbReference>